<dbReference type="PANTHER" id="PTHR23355">
    <property type="entry name" value="RIBONUCLEASE"/>
    <property type="match status" value="1"/>
</dbReference>
<dbReference type="AlphaFoldDB" id="A0A830HWT9"/>
<name>A0A830HWT9_9CHLO</name>
<feature type="region of interest" description="Disordered" evidence="1">
    <location>
        <begin position="107"/>
        <end position="127"/>
    </location>
</feature>
<dbReference type="InterPro" id="IPR001900">
    <property type="entry name" value="RNase_II/R"/>
</dbReference>
<evidence type="ECO:0000259" key="2">
    <source>
        <dbReference type="SMART" id="SM00955"/>
    </source>
</evidence>
<dbReference type="Proteomes" id="UP000660262">
    <property type="component" value="Unassembled WGS sequence"/>
</dbReference>
<dbReference type="EMBL" id="BNJQ01000027">
    <property type="protein sequence ID" value="GHP09941.1"/>
    <property type="molecule type" value="Genomic_DNA"/>
</dbReference>
<proteinExistence type="predicted"/>
<sequence length="775" mass="84866">MGVPLHHAVPGCLDGGMVLVLRRTTMCGCGSVPPWIAYHEYVPSALNPSDPLSRIEGGLSASRLASLTSADLLRWCAVAGYCPTILAAVFPPLPEVLLLLRASQPSSSSSSSSSSSPSPPLSPSKQPVAVSIQDARAGAALKAAAEHARNLHIQQRPCADAWFKADENLASVFEDVETYRLYGKDAVDRDVRILLDLAGYPRTQYGAHKLLEDCGFWSRHEVPAVVGAGVQAVFDEHVEHDAATLACPTNRVDDEHAEHRKDLTKLRSIAIDDPWTEEVDDAVYAEPHPSKEGWIRIFVHIADPTRFIPLGSEVEKEAAQRSTSCYMPTGTATMLPSVLAKAACSLHERDVEANAKPRAAMTVRVDIKPDGSIGSYAVVGSQIMAPRRATYDEVEAFSTTQAARWEHEETFTEPFDQLGSDDVVTLNEAEDEDATALACLFAAASRRRAYRDRNQCVTFPQIECRVLVSRGSFEQEAGVPRSFTAGPHPDDAALGDDTVVALQRIESSSMLAREMVKEMMVLTGETIAMYGAKNNIPLAFRGQDTPTLPSESELPSHPHARAVVMRRCMTRAKLSVTDPINHASLGLPGYVQFTSPIRRYSDLLAHYQIKAFLRDEEIPFTDKNISLRLGESDDSVRDRNKAGRESDTYWVHEFFRRRAAEAVANGDVTIATFNLTPLLYLRDTGTIAVVCCEEVGAEFVTRIPEMSGDGKGVRPPIGESIELTIERACPIDKKIDVVFPSEWKVVGEYDGDDSDKENVSPEPPKPELVTSDNEK</sequence>
<gene>
    <name evidence="3" type="ORF">PPROV_000867400</name>
</gene>
<feature type="region of interest" description="Disordered" evidence="1">
    <location>
        <begin position="748"/>
        <end position="775"/>
    </location>
</feature>
<evidence type="ECO:0000256" key="1">
    <source>
        <dbReference type="SAM" id="MobiDB-lite"/>
    </source>
</evidence>
<feature type="compositionally biased region" description="Low complexity" evidence="1">
    <location>
        <begin position="107"/>
        <end position="116"/>
    </location>
</feature>
<dbReference type="SMART" id="SM00955">
    <property type="entry name" value="RNB"/>
    <property type="match status" value="1"/>
</dbReference>
<organism evidence="3 4">
    <name type="scientific">Pycnococcus provasolii</name>
    <dbReference type="NCBI Taxonomy" id="41880"/>
    <lineage>
        <taxon>Eukaryota</taxon>
        <taxon>Viridiplantae</taxon>
        <taxon>Chlorophyta</taxon>
        <taxon>Pseudoscourfieldiophyceae</taxon>
        <taxon>Pseudoscourfieldiales</taxon>
        <taxon>Pycnococcaceae</taxon>
        <taxon>Pycnococcus</taxon>
    </lineage>
</organism>
<dbReference type="Pfam" id="PF00773">
    <property type="entry name" value="RNB"/>
    <property type="match status" value="1"/>
</dbReference>
<evidence type="ECO:0000313" key="3">
    <source>
        <dbReference type="EMBL" id="GHP09941.1"/>
    </source>
</evidence>
<reference evidence="3" key="1">
    <citation type="submission" date="2020-10" db="EMBL/GenBank/DDBJ databases">
        <title>Unveiling of a novel bifunctional photoreceptor, Dualchrome1, isolated from a cosmopolitan green alga.</title>
        <authorList>
            <person name="Suzuki S."/>
            <person name="Kawachi M."/>
        </authorList>
    </citation>
    <scope>NUCLEOTIDE SEQUENCE</scope>
    <source>
        <strain evidence="3">NIES 2893</strain>
    </source>
</reference>
<dbReference type="InterPro" id="IPR050180">
    <property type="entry name" value="RNR_Ribonuclease"/>
</dbReference>
<dbReference type="Pfam" id="PF23161">
    <property type="entry name" value="HTH_RNase_II"/>
    <property type="match status" value="1"/>
</dbReference>
<dbReference type="InterPro" id="IPR056404">
    <property type="entry name" value="HTH_RNase_II"/>
</dbReference>
<evidence type="ECO:0000313" key="4">
    <source>
        <dbReference type="Proteomes" id="UP000660262"/>
    </source>
</evidence>
<dbReference type="InterPro" id="IPR012340">
    <property type="entry name" value="NA-bd_OB-fold"/>
</dbReference>
<dbReference type="GO" id="GO:0003723">
    <property type="term" value="F:RNA binding"/>
    <property type="evidence" value="ECO:0007669"/>
    <property type="project" value="InterPro"/>
</dbReference>
<comment type="caution">
    <text evidence="3">The sequence shown here is derived from an EMBL/GenBank/DDBJ whole genome shotgun (WGS) entry which is preliminary data.</text>
</comment>
<dbReference type="OrthoDB" id="2285229at2759"/>
<dbReference type="PANTHER" id="PTHR23355:SF42">
    <property type="entry name" value="RIBONUCLEASE II, CHLOROPLASTIC_MITOCHONDRIAL"/>
    <property type="match status" value="1"/>
</dbReference>
<dbReference type="GO" id="GO:0000175">
    <property type="term" value="F:3'-5'-RNA exonuclease activity"/>
    <property type="evidence" value="ECO:0007669"/>
    <property type="project" value="TreeGrafter"/>
</dbReference>
<dbReference type="GO" id="GO:0000932">
    <property type="term" value="C:P-body"/>
    <property type="evidence" value="ECO:0007669"/>
    <property type="project" value="TreeGrafter"/>
</dbReference>
<protein>
    <recommendedName>
        <fullName evidence="2">RNB domain-containing protein</fullName>
    </recommendedName>
</protein>
<dbReference type="SUPFAM" id="SSF50249">
    <property type="entry name" value="Nucleic acid-binding proteins"/>
    <property type="match status" value="1"/>
</dbReference>
<feature type="domain" description="RNB" evidence="2">
    <location>
        <begin position="260"/>
        <end position="615"/>
    </location>
</feature>
<dbReference type="GO" id="GO:0006402">
    <property type="term" value="P:mRNA catabolic process"/>
    <property type="evidence" value="ECO:0007669"/>
    <property type="project" value="TreeGrafter"/>
</dbReference>
<keyword evidence="4" id="KW-1185">Reference proteome</keyword>
<accession>A0A830HWT9</accession>